<organism evidence="3 4">
    <name type="scientific">Exophiala xenobiotica</name>
    <dbReference type="NCBI Taxonomy" id="348802"/>
    <lineage>
        <taxon>Eukaryota</taxon>
        <taxon>Fungi</taxon>
        <taxon>Dikarya</taxon>
        <taxon>Ascomycota</taxon>
        <taxon>Pezizomycotina</taxon>
        <taxon>Eurotiomycetes</taxon>
        <taxon>Chaetothyriomycetidae</taxon>
        <taxon>Chaetothyriales</taxon>
        <taxon>Herpotrichiellaceae</taxon>
        <taxon>Exophiala</taxon>
    </lineage>
</organism>
<dbReference type="AlphaFoldDB" id="A0A0D2EL37"/>
<accession>A0A0D2EL37</accession>
<dbReference type="Pfam" id="PF06985">
    <property type="entry name" value="HET"/>
    <property type="match status" value="1"/>
</dbReference>
<feature type="region of interest" description="Disordered" evidence="1">
    <location>
        <begin position="506"/>
        <end position="535"/>
    </location>
</feature>
<reference evidence="3 4" key="1">
    <citation type="submission" date="2015-01" db="EMBL/GenBank/DDBJ databases">
        <title>The Genome Sequence of Exophiala xenobiotica CBS118157.</title>
        <authorList>
            <consortium name="The Broad Institute Genomics Platform"/>
            <person name="Cuomo C."/>
            <person name="de Hoog S."/>
            <person name="Gorbushina A."/>
            <person name="Stielow B."/>
            <person name="Teixiera M."/>
            <person name="Abouelleil A."/>
            <person name="Chapman S.B."/>
            <person name="Priest M."/>
            <person name="Young S.K."/>
            <person name="Wortman J."/>
            <person name="Nusbaum C."/>
            <person name="Birren B."/>
        </authorList>
    </citation>
    <scope>NUCLEOTIDE SEQUENCE [LARGE SCALE GENOMIC DNA]</scope>
    <source>
        <strain evidence="3 4">CBS 118157</strain>
    </source>
</reference>
<evidence type="ECO:0000313" key="3">
    <source>
        <dbReference type="EMBL" id="KIW55360.1"/>
    </source>
</evidence>
<name>A0A0D2EL37_9EURO</name>
<dbReference type="PANTHER" id="PTHR24148">
    <property type="entry name" value="ANKYRIN REPEAT DOMAIN-CONTAINING PROTEIN 39 HOMOLOG-RELATED"/>
    <property type="match status" value="1"/>
</dbReference>
<dbReference type="HOGENOM" id="CLU_004184_7_2_1"/>
<evidence type="ECO:0000259" key="2">
    <source>
        <dbReference type="Pfam" id="PF06985"/>
    </source>
</evidence>
<feature type="region of interest" description="Disordered" evidence="1">
    <location>
        <begin position="166"/>
        <end position="226"/>
    </location>
</feature>
<dbReference type="RefSeq" id="XP_013315944.1">
    <property type="nucleotide sequence ID" value="XM_013460490.1"/>
</dbReference>
<gene>
    <name evidence="3" type="ORF">PV05_07646</name>
</gene>
<feature type="domain" description="Heterokaryon incompatibility" evidence="2">
    <location>
        <begin position="55"/>
        <end position="250"/>
    </location>
</feature>
<dbReference type="OrthoDB" id="4113531at2759"/>
<protein>
    <recommendedName>
        <fullName evidence="2">Heterokaryon incompatibility domain-containing protein</fullName>
    </recommendedName>
</protein>
<dbReference type="GeneID" id="25329554"/>
<keyword evidence="4" id="KW-1185">Reference proteome</keyword>
<dbReference type="InterPro" id="IPR010730">
    <property type="entry name" value="HET"/>
</dbReference>
<evidence type="ECO:0000313" key="4">
    <source>
        <dbReference type="Proteomes" id="UP000054342"/>
    </source>
</evidence>
<feature type="region of interest" description="Disordered" evidence="1">
    <location>
        <begin position="594"/>
        <end position="616"/>
    </location>
</feature>
<dbReference type="EMBL" id="KN847320">
    <property type="protein sequence ID" value="KIW55360.1"/>
    <property type="molecule type" value="Genomic_DNA"/>
</dbReference>
<proteinExistence type="predicted"/>
<sequence>MDDRGFILDSDATAQDVYSTLHVNEIRTLLLAPGPKGSPIVCEMQVISSPRAGQYEALSYVWGDSVKSSPISCNGFGFAVTESLHDALVHLRYPDSWRRLWVDQLCINQSESTELMNQIGFMGKVYSSASRVIVWLGKYDKRMAMAWEILQQTTLSSSLVRSDFLASSRQPSTPQKRPPTSRRSSSNSSISKYSQRAPSSQESLRSSTSSVNSMTPTRPKSRRQDTPPALRNVLSIFQHVWFSRKWTFQEIVLAKAAIICCGELEMAWSDLTLWYFHYASKLRHSSILYDSQGFFENIMDVRNDLGKGTLRLSNLLMLTRPRMSTKSEDAVFALLGLVPELAKFLGSSSSTGLEDHGTPHSDILYKLYLTAFRFCLEQENDLAILSAAGMYKGNTQPDGWPTWLPDWRQQLPIRPLVLTEQPDLGPVTAFYDETFESAPTEPPAKRNTAYSLNVSRNALDHSTFIRHSLTIHGTRLGCIVSRAAAWPNAFFVTDTAAHSGLDRRTADTGEADFSQPIASLIPPTGASDLRKTSPAKDSTYSTKLIQGALKNGAICQSIRTSSMVETGDWLCALDGGPVLYALRPLQACDRLEQKRPDIRGGRGKTPRDSVSAPMGSLRPDPAKWAVQCLFIGECAVHGLRAMELLDTIGQRTEFELI</sequence>
<feature type="compositionally biased region" description="Low complexity" evidence="1">
    <location>
        <begin position="181"/>
        <end position="210"/>
    </location>
</feature>
<dbReference type="InterPro" id="IPR052895">
    <property type="entry name" value="HetReg/Transcr_Mod"/>
</dbReference>
<dbReference type="Proteomes" id="UP000054342">
    <property type="component" value="Unassembled WGS sequence"/>
</dbReference>
<dbReference type="PANTHER" id="PTHR24148:SF64">
    <property type="entry name" value="HETEROKARYON INCOMPATIBILITY DOMAIN-CONTAINING PROTEIN"/>
    <property type="match status" value="1"/>
</dbReference>
<evidence type="ECO:0000256" key="1">
    <source>
        <dbReference type="SAM" id="MobiDB-lite"/>
    </source>
</evidence>